<dbReference type="InterPro" id="IPR018247">
    <property type="entry name" value="EF_Hand_1_Ca_BS"/>
</dbReference>
<dbReference type="EMBL" id="CP000116">
    <property type="protein sequence ID" value="AAZ98727.1"/>
    <property type="molecule type" value="Genomic_DNA"/>
</dbReference>
<sequence length="128" mass="12491">MKSLNQRVMTMAFVGLFSAVSGSVLAAGASSAFKSYDANSDGKVSMDEYEAQGGTKSTFGTIDADGSKSLSKDEFAKIESGSGYSGSTGSSGADDSMSAPTDDGTAGGSSTTPAVPATPASPSSGGGM</sequence>
<dbReference type="Gene3D" id="1.10.238.10">
    <property type="entry name" value="EF-hand"/>
    <property type="match status" value="1"/>
</dbReference>
<dbReference type="AlphaFoldDB" id="Q3SF87"/>
<accession>Q3SF87</accession>
<evidence type="ECO:0000313" key="5">
    <source>
        <dbReference type="Proteomes" id="UP000008291"/>
    </source>
</evidence>
<reference evidence="4 5" key="1">
    <citation type="journal article" date="2006" name="J. Bacteriol.">
        <title>The genome sequence of the obligately chemolithoautotrophic, facultatively anaerobic bacterium Thiobacillus denitrificans.</title>
        <authorList>
            <person name="Beller H.R."/>
            <person name="Chain P.S."/>
            <person name="Letain T.E."/>
            <person name="Chakicherla A."/>
            <person name="Larimer F.W."/>
            <person name="Richardson P.M."/>
            <person name="Coleman M.A."/>
            <person name="Wood A.P."/>
            <person name="Kelly D.P."/>
        </authorList>
    </citation>
    <scope>NUCLEOTIDE SEQUENCE [LARGE SCALE GENOMIC DNA]</scope>
    <source>
        <strain evidence="4 5">ATCC 25259</strain>
    </source>
</reference>
<evidence type="ECO:0000313" key="4">
    <source>
        <dbReference type="EMBL" id="AAZ98727.1"/>
    </source>
</evidence>
<feature type="chain" id="PRO_5004228864" description="EF-hand domain-containing protein" evidence="2">
    <location>
        <begin position="27"/>
        <end position="128"/>
    </location>
</feature>
<dbReference type="RefSeq" id="WP_011313286.1">
    <property type="nucleotide sequence ID" value="NC_007404.1"/>
</dbReference>
<gene>
    <name evidence="4" type="ordered locus">Tbd_2774</name>
</gene>
<name>Q3SF87_THIDA</name>
<evidence type="ECO:0000256" key="2">
    <source>
        <dbReference type="SAM" id="SignalP"/>
    </source>
</evidence>
<dbReference type="KEGG" id="tbd:Tbd_2774"/>
<feature type="region of interest" description="Disordered" evidence="1">
    <location>
        <begin position="47"/>
        <end position="128"/>
    </location>
</feature>
<dbReference type="SUPFAM" id="SSF47473">
    <property type="entry name" value="EF-hand"/>
    <property type="match status" value="1"/>
</dbReference>
<protein>
    <recommendedName>
        <fullName evidence="3">EF-hand domain-containing protein</fullName>
    </recommendedName>
</protein>
<dbReference type="HOGENOM" id="CLU_1958570_0_0_4"/>
<evidence type="ECO:0000259" key="3">
    <source>
        <dbReference type="Pfam" id="PF13202"/>
    </source>
</evidence>
<keyword evidence="2" id="KW-0732">Signal</keyword>
<dbReference type="PROSITE" id="PS00018">
    <property type="entry name" value="EF_HAND_1"/>
    <property type="match status" value="2"/>
</dbReference>
<dbReference type="InterPro" id="IPR002048">
    <property type="entry name" value="EF_hand_dom"/>
</dbReference>
<proteinExistence type="predicted"/>
<keyword evidence="5" id="KW-1185">Reference proteome</keyword>
<evidence type="ECO:0000256" key="1">
    <source>
        <dbReference type="SAM" id="MobiDB-lite"/>
    </source>
</evidence>
<feature type="signal peptide" evidence="2">
    <location>
        <begin position="1"/>
        <end position="26"/>
    </location>
</feature>
<dbReference type="InterPro" id="IPR011992">
    <property type="entry name" value="EF-hand-dom_pair"/>
</dbReference>
<dbReference type="Pfam" id="PF13202">
    <property type="entry name" value="EF-hand_5"/>
    <property type="match status" value="1"/>
</dbReference>
<organism evidence="4 5">
    <name type="scientific">Thiobacillus denitrificans (strain ATCC 25259 / T1)</name>
    <dbReference type="NCBI Taxonomy" id="292415"/>
    <lineage>
        <taxon>Bacteria</taxon>
        <taxon>Pseudomonadati</taxon>
        <taxon>Pseudomonadota</taxon>
        <taxon>Betaproteobacteria</taxon>
        <taxon>Nitrosomonadales</taxon>
        <taxon>Thiobacillaceae</taxon>
        <taxon>Thiobacillus</taxon>
    </lineage>
</organism>
<dbReference type="OrthoDB" id="8588735at2"/>
<feature type="domain" description="EF-hand" evidence="3">
    <location>
        <begin position="32"/>
        <end position="50"/>
    </location>
</feature>
<dbReference type="STRING" id="292415.Tbd_2774"/>
<dbReference type="Proteomes" id="UP000008291">
    <property type="component" value="Chromosome"/>
</dbReference>
<feature type="compositionally biased region" description="Low complexity" evidence="1">
    <location>
        <begin position="80"/>
        <end position="128"/>
    </location>
</feature>
<dbReference type="GO" id="GO:0005509">
    <property type="term" value="F:calcium ion binding"/>
    <property type="evidence" value="ECO:0007669"/>
    <property type="project" value="InterPro"/>
</dbReference>